<keyword evidence="2 3" id="KW-0833">Ubl conjugation pathway</keyword>
<reference evidence="6" key="2">
    <citation type="submission" date="2025-09" db="UniProtKB">
        <authorList>
            <consortium name="Ensembl"/>
        </authorList>
    </citation>
    <scope>IDENTIFICATION</scope>
</reference>
<evidence type="ECO:0000256" key="2">
    <source>
        <dbReference type="ARBA" id="ARBA00022786"/>
    </source>
</evidence>
<dbReference type="GO" id="GO:0004842">
    <property type="term" value="F:ubiquitin-protein transferase activity"/>
    <property type="evidence" value="ECO:0007669"/>
    <property type="project" value="InterPro"/>
</dbReference>
<feature type="chain" id="PRO_5017392047" description="HECT domain-containing protein" evidence="4">
    <location>
        <begin position="22"/>
        <end position="114"/>
    </location>
</feature>
<evidence type="ECO:0000313" key="7">
    <source>
        <dbReference type="Proteomes" id="UP000261360"/>
    </source>
</evidence>
<dbReference type="Proteomes" id="UP000261360">
    <property type="component" value="Unplaced"/>
</dbReference>
<accession>A0A3B4X599</accession>
<organism evidence="6 7">
    <name type="scientific">Seriola lalandi dorsalis</name>
    <dbReference type="NCBI Taxonomy" id="1841481"/>
    <lineage>
        <taxon>Eukaryota</taxon>
        <taxon>Metazoa</taxon>
        <taxon>Chordata</taxon>
        <taxon>Craniata</taxon>
        <taxon>Vertebrata</taxon>
        <taxon>Euteleostomi</taxon>
        <taxon>Actinopterygii</taxon>
        <taxon>Neopterygii</taxon>
        <taxon>Teleostei</taxon>
        <taxon>Neoteleostei</taxon>
        <taxon>Acanthomorphata</taxon>
        <taxon>Carangaria</taxon>
        <taxon>Carangiformes</taxon>
        <taxon>Carangidae</taxon>
        <taxon>Seriola</taxon>
    </lineage>
</organism>
<dbReference type="PROSITE" id="PS50237">
    <property type="entry name" value="HECT"/>
    <property type="match status" value="1"/>
</dbReference>
<dbReference type="Pfam" id="PF00632">
    <property type="entry name" value="HECT"/>
    <property type="match status" value="1"/>
</dbReference>
<proteinExistence type="predicted"/>
<evidence type="ECO:0000313" key="6">
    <source>
        <dbReference type="Ensembl" id="ENSSLDP00000010902.1"/>
    </source>
</evidence>
<dbReference type="InterPro" id="IPR000569">
    <property type="entry name" value="HECT_dom"/>
</dbReference>
<dbReference type="Gene3D" id="3.30.2410.10">
    <property type="entry name" value="Hect, E3 ligase catalytic domain"/>
    <property type="match status" value="1"/>
</dbReference>
<dbReference type="InterPro" id="IPR035983">
    <property type="entry name" value="Hect_E3_ubiquitin_ligase"/>
</dbReference>
<sequence length="114" mass="12894">MYVAFNFLSQMKTIFVWFVQAHILCLFGKPLSCVAEGESSPLTLENVLEFTSGASTVPPLGFPHRPQIQFLHEANKIFPEANTCLIILHLPIHDDFDTFAIWSVTSKCRIELIN</sequence>
<evidence type="ECO:0000256" key="3">
    <source>
        <dbReference type="PROSITE-ProRule" id="PRU00104"/>
    </source>
</evidence>
<feature type="active site" description="Glycyl thioester intermediate" evidence="3">
    <location>
        <position position="84"/>
    </location>
</feature>
<name>A0A3B4X599_SERLL</name>
<evidence type="ECO:0000256" key="4">
    <source>
        <dbReference type="SAM" id="SignalP"/>
    </source>
</evidence>
<reference evidence="6" key="1">
    <citation type="submission" date="2025-08" db="UniProtKB">
        <authorList>
            <consortium name="Ensembl"/>
        </authorList>
    </citation>
    <scope>IDENTIFICATION</scope>
</reference>
<evidence type="ECO:0000259" key="5">
    <source>
        <dbReference type="PROSITE" id="PS50237"/>
    </source>
</evidence>
<feature type="signal peptide" evidence="4">
    <location>
        <begin position="1"/>
        <end position="21"/>
    </location>
</feature>
<feature type="domain" description="HECT" evidence="5">
    <location>
        <begin position="47"/>
        <end position="99"/>
    </location>
</feature>
<keyword evidence="4" id="KW-0732">Signal</keyword>
<dbReference type="Ensembl" id="ENSSLDT00000011300.1">
    <property type="protein sequence ID" value="ENSSLDP00000010902.1"/>
    <property type="gene ID" value="ENSSLDG00000008684.1"/>
</dbReference>
<keyword evidence="7" id="KW-1185">Reference proteome</keyword>
<evidence type="ECO:0000256" key="1">
    <source>
        <dbReference type="ARBA" id="ARBA00022679"/>
    </source>
</evidence>
<protein>
    <recommendedName>
        <fullName evidence="5">HECT domain-containing protein</fullName>
    </recommendedName>
</protein>
<dbReference type="SUPFAM" id="SSF56204">
    <property type="entry name" value="Hect, E3 ligase catalytic domain"/>
    <property type="match status" value="1"/>
</dbReference>
<keyword evidence="1" id="KW-0808">Transferase</keyword>
<dbReference type="AlphaFoldDB" id="A0A3B4X599"/>